<evidence type="ECO:0000256" key="1">
    <source>
        <dbReference type="ARBA" id="ARBA00007689"/>
    </source>
</evidence>
<dbReference type="Pfam" id="PF03795">
    <property type="entry name" value="YCII"/>
    <property type="match status" value="1"/>
</dbReference>
<evidence type="ECO:0000259" key="3">
    <source>
        <dbReference type="Pfam" id="PF03795"/>
    </source>
</evidence>
<dbReference type="AlphaFoldDB" id="A0A7K1Y822"/>
<evidence type="ECO:0000256" key="2">
    <source>
        <dbReference type="SAM" id="SignalP"/>
    </source>
</evidence>
<feature type="signal peptide" evidence="2">
    <location>
        <begin position="1"/>
        <end position="18"/>
    </location>
</feature>
<feature type="chain" id="PRO_5029576246" description="YCII-related domain-containing protein" evidence="2">
    <location>
        <begin position="19"/>
        <end position="151"/>
    </location>
</feature>
<dbReference type="SUPFAM" id="SSF54909">
    <property type="entry name" value="Dimeric alpha+beta barrel"/>
    <property type="match status" value="1"/>
</dbReference>
<feature type="domain" description="YCII-related" evidence="3">
    <location>
        <begin position="42"/>
        <end position="130"/>
    </location>
</feature>
<comment type="caution">
    <text evidence="4">The sequence shown here is derived from an EMBL/GenBank/DDBJ whole genome shotgun (WGS) entry which is preliminary data.</text>
</comment>
<reference evidence="4 5" key="1">
    <citation type="submission" date="2019-11" db="EMBL/GenBank/DDBJ databases">
        <title>Pedobacter sp. HMF7647 Genome sequencing and assembly.</title>
        <authorList>
            <person name="Kang H."/>
            <person name="Kim H."/>
            <person name="Joh K."/>
        </authorList>
    </citation>
    <scope>NUCLEOTIDE SEQUENCE [LARGE SCALE GENOMIC DNA]</scope>
    <source>
        <strain evidence="4 5">HMF7647</strain>
    </source>
</reference>
<dbReference type="EMBL" id="WVHT01000003">
    <property type="protein sequence ID" value="MXV50726.1"/>
    <property type="molecule type" value="Genomic_DNA"/>
</dbReference>
<dbReference type="Gene3D" id="3.30.70.1060">
    <property type="entry name" value="Dimeric alpha+beta barrel"/>
    <property type="match status" value="1"/>
</dbReference>
<protein>
    <recommendedName>
        <fullName evidence="3">YCII-related domain-containing protein</fullName>
    </recommendedName>
</protein>
<dbReference type="RefSeq" id="WP_160843918.1">
    <property type="nucleotide sequence ID" value="NZ_WVHT01000003.1"/>
</dbReference>
<comment type="similarity">
    <text evidence="1">Belongs to the YciI family.</text>
</comment>
<evidence type="ECO:0000313" key="5">
    <source>
        <dbReference type="Proteomes" id="UP000466586"/>
    </source>
</evidence>
<name>A0A7K1Y822_9SPHI</name>
<keyword evidence="2" id="KW-0732">Signal</keyword>
<proteinExistence type="inferred from homology"/>
<dbReference type="Proteomes" id="UP000466586">
    <property type="component" value="Unassembled WGS sequence"/>
</dbReference>
<sequence>MKLLIILCLVTFGLTSLAQSTNLKYDKALADSLGADEYGMKMYTLVILKTGPAEISKKEIVDSLFRGHMANIGRLVANGKMIVAGPLGKNDKNYRGIFILNSETTEEAKALLSTDPAVKAKLLEAEIFPWYGSAALPLYLPFHDKVSKTKM</sequence>
<keyword evidence="5" id="KW-1185">Reference proteome</keyword>
<accession>A0A7K1Y822</accession>
<dbReference type="InterPro" id="IPR005545">
    <property type="entry name" value="YCII"/>
</dbReference>
<organism evidence="4 5">
    <name type="scientific">Hufsiella arboris</name>
    <dbReference type="NCBI Taxonomy" id="2695275"/>
    <lineage>
        <taxon>Bacteria</taxon>
        <taxon>Pseudomonadati</taxon>
        <taxon>Bacteroidota</taxon>
        <taxon>Sphingobacteriia</taxon>
        <taxon>Sphingobacteriales</taxon>
        <taxon>Sphingobacteriaceae</taxon>
        <taxon>Hufsiella</taxon>
    </lineage>
</organism>
<evidence type="ECO:0000313" key="4">
    <source>
        <dbReference type="EMBL" id="MXV50726.1"/>
    </source>
</evidence>
<dbReference type="InterPro" id="IPR011008">
    <property type="entry name" value="Dimeric_a/b-barrel"/>
</dbReference>
<gene>
    <name evidence="4" type="ORF">GS399_07045</name>
</gene>